<dbReference type="PANTHER" id="PTHR42973">
    <property type="entry name" value="BINDING OXIDOREDUCTASE, PUTATIVE (AFU_ORTHOLOGUE AFUA_1G17690)-RELATED"/>
    <property type="match status" value="1"/>
</dbReference>
<dbReference type="EMBL" id="CP099418">
    <property type="protein sequence ID" value="USW46729.1"/>
    <property type="molecule type" value="Genomic_DNA"/>
</dbReference>
<keyword evidence="7" id="KW-1185">Reference proteome</keyword>
<evidence type="ECO:0000256" key="1">
    <source>
        <dbReference type="ARBA" id="ARBA00005466"/>
    </source>
</evidence>
<dbReference type="Gene3D" id="3.30.465.10">
    <property type="match status" value="1"/>
</dbReference>
<dbReference type="InterPro" id="IPR006094">
    <property type="entry name" value="Oxid_FAD_bind_N"/>
</dbReference>
<dbReference type="InterPro" id="IPR050416">
    <property type="entry name" value="FAD-linked_Oxidoreductase"/>
</dbReference>
<evidence type="ECO:0000256" key="3">
    <source>
        <dbReference type="ARBA" id="ARBA00022827"/>
    </source>
</evidence>
<keyword evidence="3" id="KW-0274">FAD</keyword>
<dbReference type="AlphaFoldDB" id="A0A9Q9ABZ4"/>
<dbReference type="InterPro" id="IPR016166">
    <property type="entry name" value="FAD-bd_PCMH"/>
</dbReference>
<dbReference type="Proteomes" id="UP001056384">
    <property type="component" value="Chromosome 1"/>
</dbReference>
<dbReference type="PANTHER" id="PTHR42973:SF22">
    <property type="entry name" value="FAD-BINDING PCMH-TYPE DOMAIN-CONTAINING PROTEIN-RELATED"/>
    <property type="match status" value="1"/>
</dbReference>
<evidence type="ECO:0000256" key="2">
    <source>
        <dbReference type="ARBA" id="ARBA00022630"/>
    </source>
</evidence>
<evidence type="ECO:0000313" key="7">
    <source>
        <dbReference type="Proteomes" id="UP001056384"/>
    </source>
</evidence>
<evidence type="ECO:0000313" key="6">
    <source>
        <dbReference type="EMBL" id="USW46729.1"/>
    </source>
</evidence>
<dbReference type="Pfam" id="PF01565">
    <property type="entry name" value="FAD_binding_4"/>
    <property type="match status" value="1"/>
</dbReference>
<evidence type="ECO:0000256" key="4">
    <source>
        <dbReference type="ARBA" id="ARBA00023002"/>
    </source>
</evidence>
<reference evidence="6" key="1">
    <citation type="submission" date="2022-06" db="EMBL/GenBank/DDBJ databases">
        <title>Complete genome sequences of two strains of the flax pathogen Septoria linicola.</title>
        <authorList>
            <person name="Lapalu N."/>
            <person name="Simon A."/>
            <person name="Demenou B."/>
            <person name="Paumier D."/>
            <person name="Guillot M.-P."/>
            <person name="Gout L."/>
            <person name="Valade R."/>
        </authorList>
    </citation>
    <scope>NUCLEOTIDE SEQUENCE</scope>
    <source>
        <strain evidence="6">SE15195</strain>
    </source>
</reference>
<comment type="similarity">
    <text evidence="1">Belongs to the oxygen-dependent FAD-linked oxidoreductase family.</text>
</comment>
<organism evidence="6 7">
    <name type="scientific">Septoria linicola</name>
    <dbReference type="NCBI Taxonomy" id="215465"/>
    <lineage>
        <taxon>Eukaryota</taxon>
        <taxon>Fungi</taxon>
        <taxon>Dikarya</taxon>
        <taxon>Ascomycota</taxon>
        <taxon>Pezizomycotina</taxon>
        <taxon>Dothideomycetes</taxon>
        <taxon>Dothideomycetidae</taxon>
        <taxon>Mycosphaerellales</taxon>
        <taxon>Mycosphaerellaceae</taxon>
        <taxon>Septoria</taxon>
    </lineage>
</organism>
<sequence length="505" mass="56333">MSLLYPGQWVLGVKNLWQVLLLSPQKPPSRLGQALSPTNCCEALQESLGEVLYYPSDAEYQRSTSSYWSLKNVDAVQVLSQGERTWPEQCHFAIRSGGHTPFREAATLEDRVVIDLSSMPHKGLANDFSSITVSPAAKWDDLYEQLDPLNLTVVGGRVAGVGVGGLVLGCGISYVSARHGFACENVENFEVVLASGDIVNANADEHRELFKGLRGGSNNLAIVTAITLRTHSQGPFWGGQTFHKIDQRKEIFQALETLIGEYDEFSHFLTTMVINGQMRSWFMGNSYQYTHSLPPVPLSSWPQPFEALLDLKRNPVFPGTPSDTLRIGNMTSYTREYAALLKDKKRWTFATISFGNSAWMMEEFYQLVHAAVKPFLGISSFHLSISYQPLPTLLTSQSQGLNSLGSVHDQGNMFNVHLALGVGNEAAHLDDAITNVVKTLFERAEAKAEEWGLRRDYLPMTYADSWQRPIQRRGKKVVQELMEVGLKYDADGMFQRQVRGGFKLV</sequence>
<dbReference type="GO" id="GO:0016491">
    <property type="term" value="F:oxidoreductase activity"/>
    <property type="evidence" value="ECO:0007669"/>
    <property type="project" value="UniProtKB-KW"/>
</dbReference>
<evidence type="ECO:0000259" key="5">
    <source>
        <dbReference type="PROSITE" id="PS51387"/>
    </source>
</evidence>
<dbReference type="InterPro" id="IPR016169">
    <property type="entry name" value="FAD-bd_PCMH_sub2"/>
</dbReference>
<proteinExistence type="inferred from homology"/>
<dbReference type="PROSITE" id="PS51387">
    <property type="entry name" value="FAD_PCMH"/>
    <property type="match status" value="1"/>
</dbReference>
<name>A0A9Q9ABZ4_9PEZI</name>
<gene>
    <name evidence="6" type="ORF">Slin15195_G000480</name>
</gene>
<dbReference type="SUPFAM" id="SSF56176">
    <property type="entry name" value="FAD-binding/transporter-associated domain-like"/>
    <property type="match status" value="1"/>
</dbReference>
<protein>
    <submittedName>
        <fullName evidence="6">FAD-binding domain, PCMH-type, FAD-binding, type PCMH, subdomain 2</fullName>
    </submittedName>
</protein>
<dbReference type="InterPro" id="IPR036318">
    <property type="entry name" value="FAD-bd_PCMH-like_sf"/>
</dbReference>
<keyword evidence="4" id="KW-0560">Oxidoreductase</keyword>
<dbReference type="GO" id="GO:0071949">
    <property type="term" value="F:FAD binding"/>
    <property type="evidence" value="ECO:0007669"/>
    <property type="project" value="InterPro"/>
</dbReference>
<keyword evidence="2" id="KW-0285">Flavoprotein</keyword>
<accession>A0A9Q9ABZ4</accession>
<feature type="domain" description="FAD-binding PCMH-type" evidence="5">
    <location>
        <begin position="60"/>
        <end position="233"/>
    </location>
</feature>